<accession>A0ABS4EWY0</accession>
<protein>
    <submittedName>
        <fullName evidence="2">Ribosomal protein L7Ae-like RNA K-turn-binding protein</fullName>
    </submittedName>
</protein>
<reference evidence="2 3" key="1">
    <citation type="submission" date="2021-03" db="EMBL/GenBank/DDBJ databases">
        <title>Genomic Encyclopedia of Type Strains, Phase IV (KMG-IV): sequencing the most valuable type-strain genomes for metagenomic binning, comparative biology and taxonomic classification.</title>
        <authorList>
            <person name="Goeker M."/>
        </authorList>
    </citation>
    <scope>NUCLEOTIDE SEQUENCE [LARGE SCALE GENOMIC DNA]</scope>
    <source>
        <strain evidence="2 3">DSM 3984</strain>
    </source>
</reference>
<dbReference type="Proteomes" id="UP000783390">
    <property type="component" value="Unassembled WGS sequence"/>
</dbReference>
<dbReference type="InterPro" id="IPR029064">
    <property type="entry name" value="Ribosomal_eL30-like_sf"/>
</dbReference>
<name>A0ABS4EWY0_9CLOT</name>
<organism evidence="2 3">
    <name type="scientific">Clostridium moniliforme</name>
    <dbReference type="NCBI Taxonomy" id="39489"/>
    <lineage>
        <taxon>Bacteria</taxon>
        <taxon>Bacillati</taxon>
        <taxon>Bacillota</taxon>
        <taxon>Clostridia</taxon>
        <taxon>Eubacteriales</taxon>
        <taxon>Clostridiaceae</taxon>
        <taxon>Clostridium</taxon>
    </lineage>
</organism>
<dbReference type="NCBIfam" id="NF004078">
    <property type="entry name" value="PRK05583.1"/>
    <property type="match status" value="1"/>
</dbReference>
<evidence type="ECO:0000259" key="1">
    <source>
        <dbReference type="Pfam" id="PF01248"/>
    </source>
</evidence>
<evidence type="ECO:0000313" key="3">
    <source>
        <dbReference type="Proteomes" id="UP000783390"/>
    </source>
</evidence>
<dbReference type="InterPro" id="IPR004038">
    <property type="entry name" value="Ribosomal_eL8/eL30/eS12/Gad45"/>
</dbReference>
<evidence type="ECO:0000313" key="2">
    <source>
        <dbReference type="EMBL" id="MBP1888507.1"/>
    </source>
</evidence>
<dbReference type="Pfam" id="PF01248">
    <property type="entry name" value="Ribosomal_L7Ae"/>
    <property type="match status" value="1"/>
</dbReference>
<dbReference type="EMBL" id="JAGGJZ010000001">
    <property type="protein sequence ID" value="MBP1888507.1"/>
    <property type="molecule type" value="Genomic_DNA"/>
</dbReference>
<keyword evidence="3" id="KW-1185">Reference proteome</keyword>
<comment type="caution">
    <text evidence="2">The sequence shown here is derived from an EMBL/GenBank/DDBJ whole genome shotgun (WGS) entry which is preliminary data.</text>
</comment>
<feature type="domain" description="Ribosomal protein eL8/eL30/eS12/Gadd45" evidence="1">
    <location>
        <begin position="8"/>
        <end position="94"/>
    </location>
</feature>
<dbReference type="SUPFAM" id="SSF55315">
    <property type="entry name" value="L30e-like"/>
    <property type="match status" value="1"/>
</dbReference>
<dbReference type="Gene3D" id="3.30.1330.30">
    <property type="match status" value="1"/>
</dbReference>
<gene>
    <name evidence="2" type="ORF">J2Z53_000086</name>
</gene>
<proteinExistence type="predicted"/>
<sequence>MMNKFFNFLGLAKRAGNLVEGYSKCNELRNKKRMYLFIISNDVSESTRNKFKKHCNENKIPCIEDFSKEDLGISIGRDEIKILAVQDENMAKKLISLYEEESICRN</sequence>